<evidence type="ECO:0000313" key="1">
    <source>
        <dbReference type="EMBL" id="UYO61629.1"/>
    </source>
</evidence>
<evidence type="ECO:0000313" key="2">
    <source>
        <dbReference type="Proteomes" id="UP001163550"/>
    </source>
</evidence>
<reference evidence="1" key="1">
    <citation type="submission" date="2021-11" db="EMBL/GenBank/DDBJ databases">
        <title>Isoprene-degrading acetogen.</title>
        <authorList>
            <person name="Yang Y."/>
            <person name="Jin H."/>
            <person name="Yan J."/>
        </authorList>
    </citation>
    <scope>NUCLEOTIDE SEQUENCE</scope>
    <source>
        <strain evidence="1">Berkeley</strain>
    </source>
</reference>
<name>A0ABY6HCG0_9FIRM</name>
<keyword evidence="2" id="KW-1185">Reference proteome</keyword>
<proteinExistence type="predicted"/>
<accession>A0ABY6HCG0</accession>
<dbReference type="RefSeq" id="WP_263992509.1">
    <property type="nucleotide sequence ID" value="NZ_CP087994.1"/>
</dbReference>
<dbReference type="Proteomes" id="UP001163550">
    <property type="component" value="Chromosome"/>
</dbReference>
<protein>
    <submittedName>
        <fullName evidence="1">Uncharacterized protein</fullName>
    </submittedName>
</protein>
<dbReference type="EMBL" id="CP087994">
    <property type="protein sequence ID" value="UYO61629.1"/>
    <property type="molecule type" value="Genomic_DNA"/>
</dbReference>
<organism evidence="1 2">
    <name type="scientific">Acetobacterium wieringae</name>
    <dbReference type="NCBI Taxonomy" id="52694"/>
    <lineage>
        <taxon>Bacteria</taxon>
        <taxon>Bacillati</taxon>
        <taxon>Bacillota</taxon>
        <taxon>Clostridia</taxon>
        <taxon>Eubacteriales</taxon>
        <taxon>Eubacteriaceae</taxon>
        <taxon>Acetobacterium</taxon>
    </lineage>
</organism>
<gene>
    <name evidence="1" type="ORF">LNN31_12650</name>
</gene>
<sequence length="342" mass="40883">MKMTDFYQINENVEEDERKCLDSKIDKKVLCESIKLINQKAEEFARIDPISDEDRERKKHLRWEIYGFELSCIKQTKFSGKAVFPLMPKKFKSIMEVEDFNDVLSDLMFEAFNLFDPDKSKFTTFLAQRLPNRMIDKMRKDSRYWNFLESLERDIQNNTDWIKQNKDWDCLDDKNDKDKEEDKDSPVKKHKRVKKSNYLDVTHYIPISGDEFVKKNFVFDKFCCFATIVGEAKKLEKHLNKSKRRYFEGFFTFDTCRYIEVDGIEEDQAKEKNDLLFPVMELVMLEYLKVGTFLSMHDVIMNELDNEDKLKRRNDAMCVCYDLTKPTVVKKNKLYLEQLSAI</sequence>